<reference evidence="2 3" key="1">
    <citation type="submission" date="2020-04" db="EMBL/GenBank/DDBJ databases">
        <authorList>
            <person name="Yoon J."/>
        </authorList>
    </citation>
    <scope>NUCLEOTIDE SEQUENCE [LARGE SCALE GENOMIC DNA]</scope>
    <source>
        <strain evidence="2 3">DJ-13</strain>
    </source>
</reference>
<accession>A0ABX1GPK7</accession>
<feature type="chain" id="PRO_5047386457" description="Aspartyl-tRNA synthetase" evidence="1">
    <location>
        <begin position="20"/>
        <end position="234"/>
    </location>
</feature>
<comment type="caution">
    <text evidence="2">The sequence shown here is derived from an EMBL/GenBank/DDBJ whole genome shotgun (WGS) entry which is preliminary data.</text>
</comment>
<dbReference type="Pfam" id="PF20113">
    <property type="entry name" value="DUF6503"/>
    <property type="match status" value="1"/>
</dbReference>
<dbReference type="InterPro" id="IPR045444">
    <property type="entry name" value="DUF6503"/>
</dbReference>
<name>A0ABX1GPK7_9FLAO</name>
<dbReference type="Proteomes" id="UP000718451">
    <property type="component" value="Unassembled WGS sequence"/>
</dbReference>
<keyword evidence="1" id="KW-0732">Signal</keyword>
<evidence type="ECO:0000313" key="2">
    <source>
        <dbReference type="EMBL" id="NKI31000.1"/>
    </source>
</evidence>
<evidence type="ECO:0008006" key="4">
    <source>
        <dbReference type="Google" id="ProtNLM"/>
    </source>
</evidence>
<gene>
    <name evidence="2" type="ORF">HCU67_03535</name>
</gene>
<evidence type="ECO:0000313" key="3">
    <source>
        <dbReference type="Proteomes" id="UP000718451"/>
    </source>
</evidence>
<evidence type="ECO:0000256" key="1">
    <source>
        <dbReference type="SAM" id="SignalP"/>
    </source>
</evidence>
<dbReference type="RefSeq" id="WP_168551202.1">
    <property type="nucleotide sequence ID" value="NZ_JAAWWL010000001.1"/>
</dbReference>
<feature type="signal peptide" evidence="1">
    <location>
        <begin position="1"/>
        <end position="19"/>
    </location>
</feature>
<sequence length="234" mass="27307">MIRTFLLLPILLVTFSGFSQDPTGPQLLDKAIAFHDPNGNWINFKGDFTVTMQTPKSSNRTSEIGLDFAKEAFSLQVTKDQDRYTYSLQKDSCRIELNGSTTIAESDKERLRLSCDRAAMYRDYYTYLYGLPMKLKDPGTVLDEKVEKRTFKGKEYLVLKATYEAEVGEDIWYFYFDPKTYAMEVYQFYHDESKNDGEYILLEDLETVNGIQMPKTRKWYYNKDDKFLGADILN</sequence>
<keyword evidence="3" id="KW-1185">Reference proteome</keyword>
<protein>
    <recommendedName>
        <fullName evidence="4">Aspartyl-tRNA synthetase</fullName>
    </recommendedName>
</protein>
<proteinExistence type="predicted"/>
<organism evidence="2 3">
    <name type="scientific">Croceivirga thetidis</name>
    <dbReference type="NCBI Taxonomy" id="2721623"/>
    <lineage>
        <taxon>Bacteria</taxon>
        <taxon>Pseudomonadati</taxon>
        <taxon>Bacteroidota</taxon>
        <taxon>Flavobacteriia</taxon>
        <taxon>Flavobacteriales</taxon>
        <taxon>Flavobacteriaceae</taxon>
        <taxon>Croceivirga</taxon>
    </lineage>
</organism>
<dbReference type="EMBL" id="JAAWWL010000001">
    <property type="protein sequence ID" value="NKI31000.1"/>
    <property type="molecule type" value="Genomic_DNA"/>
</dbReference>